<keyword evidence="8" id="KW-0443">Lipid metabolism</keyword>
<keyword evidence="6" id="KW-0808">Transferase</keyword>
<dbReference type="InterPro" id="IPR015422">
    <property type="entry name" value="PyrdxlP-dep_Trfase_small"/>
</dbReference>
<keyword evidence="13" id="KW-1185">Reference proteome</keyword>
<evidence type="ECO:0000256" key="1">
    <source>
        <dbReference type="ARBA" id="ARBA00001933"/>
    </source>
</evidence>
<dbReference type="AlphaFoldDB" id="A0A836BA04"/>
<dbReference type="GO" id="GO:0004758">
    <property type="term" value="F:serine C-palmitoyltransferase activity"/>
    <property type="evidence" value="ECO:0007669"/>
    <property type="project" value="UniProtKB-EC"/>
</dbReference>
<dbReference type="GO" id="GO:0016020">
    <property type="term" value="C:membrane"/>
    <property type="evidence" value="ECO:0007669"/>
    <property type="project" value="GOC"/>
</dbReference>
<dbReference type="InterPro" id="IPR004839">
    <property type="entry name" value="Aminotransferase_I/II_large"/>
</dbReference>
<dbReference type="PANTHER" id="PTHR13693:SF3">
    <property type="entry name" value="LD36009P"/>
    <property type="match status" value="1"/>
</dbReference>
<reference evidence="12" key="1">
    <citation type="journal article" date="2020" name="bioRxiv">
        <title>Comparative genomics of Chlamydomonas.</title>
        <authorList>
            <person name="Craig R.J."/>
            <person name="Hasan A.R."/>
            <person name="Ness R.W."/>
            <person name="Keightley P.D."/>
        </authorList>
    </citation>
    <scope>NUCLEOTIDE SEQUENCE</scope>
    <source>
        <strain evidence="12">CCAP 11/173</strain>
    </source>
</reference>
<dbReference type="EC" id="2.3.1.50" evidence="5"/>
<gene>
    <name evidence="12" type="ORF">HYH02_003280</name>
</gene>
<dbReference type="Pfam" id="PF00155">
    <property type="entry name" value="Aminotran_1_2"/>
    <property type="match status" value="1"/>
</dbReference>
<dbReference type="Gene3D" id="3.40.640.10">
    <property type="entry name" value="Type I PLP-dependent aspartate aminotransferase-like (Major domain)"/>
    <property type="match status" value="1"/>
</dbReference>
<dbReference type="Gene3D" id="3.90.1150.10">
    <property type="entry name" value="Aspartate Aminotransferase, domain 1"/>
    <property type="match status" value="1"/>
</dbReference>
<proteinExistence type="inferred from homology"/>
<dbReference type="GO" id="GO:0046513">
    <property type="term" value="P:ceramide biosynthetic process"/>
    <property type="evidence" value="ECO:0007669"/>
    <property type="project" value="TreeGrafter"/>
</dbReference>
<comment type="caution">
    <text evidence="12">The sequence shown here is derived from an EMBL/GenBank/DDBJ whole genome shotgun (WGS) entry which is preliminary data.</text>
</comment>
<comment type="pathway">
    <text evidence="2">Lipid metabolism; sphingolipid metabolism.</text>
</comment>
<dbReference type="GO" id="GO:0017059">
    <property type="term" value="C:serine palmitoyltransferase complex"/>
    <property type="evidence" value="ECO:0007669"/>
    <property type="project" value="TreeGrafter"/>
</dbReference>
<evidence type="ECO:0000256" key="4">
    <source>
        <dbReference type="ARBA" id="ARBA00008392"/>
    </source>
</evidence>
<keyword evidence="7" id="KW-0663">Pyridoxal phosphate</keyword>
<evidence type="ECO:0000256" key="10">
    <source>
        <dbReference type="SAM" id="MobiDB-lite"/>
    </source>
</evidence>
<comment type="pathway">
    <text evidence="3">Sphingolipid metabolism.</text>
</comment>
<evidence type="ECO:0000256" key="3">
    <source>
        <dbReference type="ARBA" id="ARBA00004991"/>
    </source>
</evidence>
<evidence type="ECO:0000256" key="8">
    <source>
        <dbReference type="ARBA" id="ARBA00022919"/>
    </source>
</evidence>
<dbReference type="PANTHER" id="PTHR13693">
    <property type="entry name" value="CLASS II AMINOTRANSFERASE/8-AMINO-7-OXONONANOATE SYNTHASE"/>
    <property type="match status" value="1"/>
</dbReference>
<dbReference type="CDD" id="cd06454">
    <property type="entry name" value="KBL_like"/>
    <property type="match status" value="1"/>
</dbReference>
<feature type="region of interest" description="Disordered" evidence="10">
    <location>
        <begin position="607"/>
        <end position="632"/>
    </location>
</feature>
<dbReference type="InterPro" id="IPR015424">
    <property type="entry name" value="PyrdxlP-dep_Trfase"/>
</dbReference>
<evidence type="ECO:0000256" key="6">
    <source>
        <dbReference type="ARBA" id="ARBA00022679"/>
    </source>
</evidence>
<dbReference type="Proteomes" id="UP000613740">
    <property type="component" value="Unassembled WGS sequence"/>
</dbReference>
<dbReference type="GO" id="GO:0030170">
    <property type="term" value="F:pyridoxal phosphate binding"/>
    <property type="evidence" value="ECO:0007669"/>
    <property type="project" value="InterPro"/>
</dbReference>
<feature type="compositionally biased region" description="Low complexity" evidence="10">
    <location>
        <begin position="534"/>
        <end position="554"/>
    </location>
</feature>
<evidence type="ECO:0000256" key="2">
    <source>
        <dbReference type="ARBA" id="ARBA00004760"/>
    </source>
</evidence>
<comment type="catalytic activity">
    <reaction evidence="9">
        <text>L-serine + hexadecanoyl-CoA + H(+) = 3-oxosphinganine + CO2 + CoA</text>
        <dbReference type="Rhea" id="RHEA:14761"/>
        <dbReference type="ChEBI" id="CHEBI:15378"/>
        <dbReference type="ChEBI" id="CHEBI:16526"/>
        <dbReference type="ChEBI" id="CHEBI:33384"/>
        <dbReference type="ChEBI" id="CHEBI:57287"/>
        <dbReference type="ChEBI" id="CHEBI:57379"/>
        <dbReference type="ChEBI" id="CHEBI:58299"/>
        <dbReference type="EC" id="2.3.1.50"/>
    </reaction>
</comment>
<evidence type="ECO:0000313" key="12">
    <source>
        <dbReference type="EMBL" id="KAG2452256.1"/>
    </source>
</evidence>
<sequence>MCMLFGRLRDILGWLLNPFSHHKTGKEGYAHIRDPSEDFYLRRMYGRIVDCWNRPICSAPDAWFDVMERKRTKEPSGQDVAEITCTGASTRCLNLASYNYLGFAASDPYCTPRVIDTIGQLGVSSSSPRILGGTTVAHTELEELVAEYLGVESAITYGMGFATNSSTIPALVGKGCLIMSDSLNHSSIVAGARQSGAKIKVFRHNDAKHLDALLRQSIVEGQPRSHRPWKKVLVIVEGVYSMEGETCNLKEVVEVSKRHKAYIYLDEAHSIGALGPTGRGCCEHWGVDPRDIDIMMGTFTKSFGSCGGYIAGKKPVIDFLRRHSPAHLYACAMAPGCVKQVTAALQVVMGLDGTGRGAAKVRELHDNANYVRARLLEMGLEVLGSWDSPVMPIMTYSPAKMVALSRMLLERRMAMVIVGFPATPLLLTRSRICISAAHSRADMDWALEQLEEMAELCDLRFNNTRLKAHMEAALVDHVRRHFGEAAAAAASVAGLASGAFDPYSYLPGAKKALTAGSKAAQQDKEKDGRKHGHAAASSSGQQQPAGSGPASPQAKRARKDSLASSISANGNGVAHHHQQPQEPAVVVATANGHGAITAEVEVQMTATSSGGKGSKGAAANGKAGGKGGANGFHRGSGHVVVTKGSSDVKAFIRTEALVS</sequence>
<evidence type="ECO:0000256" key="7">
    <source>
        <dbReference type="ARBA" id="ARBA00022898"/>
    </source>
</evidence>
<protein>
    <recommendedName>
        <fullName evidence="5">serine C-palmitoyltransferase</fullName>
        <ecNumber evidence="5">2.3.1.50</ecNumber>
    </recommendedName>
</protein>
<accession>A0A836BA04</accession>
<keyword evidence="8" id="KW-0746">Sphingolipid metabolism</keyword>
<name>A0A836BA04_9CHLO</name>
<evidence type="ECO:0000259" key="11">
    <source>
        <dbReference type="Pfam" id="PF00155"/>
    </source>
</evidence>
<organism evidence="12 13">
    <name type="scientific">Chlamydomonas schloesseri</name>
    <dbReference type="NCBI Taxonomy" id="2026947"/>
    <lineage>
        <taxon>Eukaryota</taxon>
        <taxon>Viridiplantae</taxon>
        <taxon>Chlorophyta</taxon>
        <taxon>core chlorophytes</taxon>
        <taxon>Chlorophyceae</taxon>
        <taxon>CS clade</taxon>
        <taxon>Chlamydomonadales</taxon>
        <taxon>Chlamydomonadaceae</taxon>
        <taxon>Chlamydomonas</taxon>
    </lineage>
</organism>
<dbReference type="SUPFAM" id="SSF53383">
    <property type="entry name" value="PLP-dependent transferases"/>
    <property type="match status" value="1"/>
</dbReference>
<dbReference type="InterPro" id="IPR050087">
    <property type="entry name" value="AON_synthase_class-II"/>
</dbReference>
<dbReference type="PROSITE" id="PS00599">
    <property type="entry name" value="AA_TRANSFER_CLASS_2"/>
    <property type="match status" value="1"/>
</dbReference>
<dbReference type="EMBL" id="JAEHOD010000006">
    <property type="protein sequence ID" value="KAG2452256.1"/>
    <property type="molecule type" value="Genomic_DNA"/>
</dbReference>
<dbReference type="OrthoDB" id="65434at2759"/>
<evidence type="ECO:0000313" key="13">
    <source>
        <dbReference type="Proteomes" id="UP000613740"/>
    </source>
</evidence>
<dbReference type="UniPathway" id="UPA00222"/>
<evidence type="ECO:0000256" key="9">
    <source>
        <dbReference type="ARBA" id="ARBA00048528"/>
    </source>
</evidence>
<dbReference type="InterPro" id="IPR001917">
    <property type="entry name" value="Aminotrans_II_pyridoxalP_BS"/>
</dbReference>
<comment type="cofactor">
    <cofactor evidence="1">
        <name>pyridoxal 5'-phosphate</name>
        <dbReference type="ChEBI" id="CHEBI:597326"/>
    </cofactor>
</comment>
<dbReference type="GO" id="GO:0046512">
    <property type="term" value="P:sphingosine biosynthetic process"/>
    <property type="evidence" value="ECO:0007669"/>
    <property type="project" value="TreeGrafter"/>
</dbReference>
<evidence type="ECO:0000256" key="5">
    <source>
        <dbReference type="ARBA" id="ARBA00013220"/>
    </source>
</evidence>
<dbReference type="InterPro" id="IPR015421">
    <property type="entry name" value="PyrdxlP-dep_Trfase_major"/>
</dbReference>
<feature type="region of interest" description="Disordered" evidence="10">
    <location>
        <begin position="516"/>
        <end position="581"/>
    </location>
</feature>
<comment type="similarity">
    <text evidence="4">Belongs to the class-II pyridoxal-phosphate-dependent aminotransferase family.</text>
</comment>
<feature type="domain" description="Aminotransferase class I/classII large" evidence="11">
    <location>
        <begin position="91"/>
        <end position="450"/>
    </location>
</feature>